<dbReference type="STRING" id="1220924.W2S3H5"/>
<dbReference type="PROSITE" id="PS00463">
    <property type="entry name" value="ZN2_CY6_FUNGAL_1"/>
    <property type="match status" value="1"/>
</dbReference>
<protein>
    <recommendedName>
        <fullName evidence="8">Zn(2)-C6 fungal-type domain-containing protein</fullName>
    </recommendedName>
</protein>
<proteinExistence type="predicted"/>
<dbReference type="RefSeq" id="XP_008714324.1">
    <property type="nucleotide sequence ID" value="XM_008716102.1"/>
</dbReference>
<evidence type="ECO:0000256" key="3">
    <source>
        <dbReference type="ARBA" id="ARBA00023015"/>
    </source>
</evidence>
<dbReference type="CDD" id="cd12148">
    <property type="entry name" value="fungal_TF_MHR"/>
    <property type="match status" value="1"/>
</dbReference>
<dbReference type="GO" id="GO:0008270">
    <property type="term" value="F:zinc ion binding"/>
    <property type="evidence" value="ECO:0007669"/>
    <property type="project" value="InterPro"/>
</dbReference>
<dbReference type="GeneID" id="19969084"/>
<evidence type="ECO:0000256" key="5">
    <source>
        <dbReference type="ARBA" id="ARBA00023163"/>
    </source>
</evidence>
<dbReference type="VEuPathDB" id="FungiDB:HMPREF1541_01745"/>
<organism evidence="9 10">
    <name type="scientific">Cyphellophora europaea (strain CBS 101466)</name>
    <name type="common">Phialophora europaea</name>
    <dbReference type="NCBI Taxonomy" id="1220924"/>
    <lineage>
        <taxon>Eukaryota</taxon>
        <taxon>Fungi</taxon>
        <taxon>Dikarya</taxon>
        <taxon>Ascomycota</taxon>
        <taxon>Pezizomycotina</taxon>
        <taxon>Eurotiomycetes</taxon>
        <taxon>Chaetothyriomycetidae</taxon>
        <taxon>Chaetothyriales</taxon>
        <taxon>Cyphellophoraceae</taxon>
        <taxon>Cyphellophora</taxon>
    </lineage>
</organism>
<dbReference type="CDD" id="cd00067">
    <property type="entry name" value="GAL4"/>
    <property type="match status" value="1"/>
</dbReference>
<dbReference type="Pfam" id="PF00172">
    <property type="entry name" value="Zn_clus"/>
    <property type="match status" value="1"/>
</dbReference>
<name>W2S3H5_CYPE1</name>
<keyword evidence="10" id="KW-1185">Reference proteome</keyword>
<sequence>MATVMGLVAARALDEAVTDPAPKGEKRLITRNRTSYSCQTCRRRKIKCDKQHPVCGSCQKSNESCVYGKLEHAATTPARGGQVAKRRSSFTSSGRRSPPSFYPAAELGNGVIQGLEQQLNRLTTLVETIQKESAGVHGPRLPPTPASLVSHRDTEDDNRAQSQHSDSPSVGSDAAVQRAGELSASLSELDIAKQKSEYVVDTKGRFWAHLADELQQLRYLIKGSQAFPTEQPLKNAMGLEISEQSDHNNCDGSRNPVDPNAIVDEPIDIHQYQQVDADFDSDRCWPCHVKSGDKSVLLLSRRLRKLDIDAAEVNLLSNVPTEAQSNVLFRAWVTGVWPALPVLPLRLTFRRYEQFWSWKNKLNGDTDKETETPDMYTMTALHAIWYTGALSLSTRGFQRLFPGLSRAHLCAQYHDQCVRLLTTLSFPTNNQTWLLATMVMLQSAPCGEEDPLQNSDYVNLMVRLAQAQGLHREPTLAELHPMDAEIRRRIWWQIMQLDTSLAVASGFPTCTSEETSDVRPISQVKEMFIGSDEEKSLLQLSANGGKKIEAVDDPFGPSTSISSTSALVSRTYASIAVATRKLVSLHMRTRPVNKIDLLEMNQIISATETEVRDVINSIPTKGVPEFGFTPDVSTTRLTPPTDCDPMLEGPLLESEITFWTGIMTEDLPTPLGRFHRQRLAAFHKWARIFLSMMCDKLHCIAYAPFLKNLRSKLWDGGRQCALHHTSAYFRKFISLAKDPAMQAFRWSWPGTAQPMHAAIILLVDVYERPQSVEAARSRALIDEVFSLSDPESGIVGGPNGASAQRPFREGGADAWEMLRNLRASAWRKAGLDPNALWTQEQQVLGGVAQPLTSEQKIAQSLREDTLYEGSTPEPSHKLAITTAISGLHRDMETAEQARLHATDNTKTAHQPNGPQPPADPAAKRLVRLPGQQSMPFPLLTQQPPQHPAPVHVPGPANHIDATRYDGEAPEEWQEAERHATQQLPQQPRAALKPFMYQAPNGGDVAMTMAQSYTTTTTTTTNNNNASSQQLPTNGSIPGPHPSVGQQVAMNFSQLPGGGGGGGGGALTAGSGVGVGAGLLPSDHMDFEFDWDAWDAVFSQYSGYADFLDEVDHEAIYSMEQPTR</sequence>
<evidence type="ECO:0000313" key="10">
    <source>
        <dbReference type="Proteomes" id="UP000030752"/>
    </source>
</evidence>
<feature type="region of interest" description="Disordered" evidence="7">
    <location>
        <begin position="133"/>
        <end position="178"/>
    </location>
</feature>
<evidence type="ECO:0000256" key="7">
    <source>
        <dbReference type="SAM" id="MobiDB-lite"/>
    </source>
</evidence>
<gene>
    <name evidence="9" type="ORF">HMPREF1541_01745</name>
</gene>
<keyword evidence="4" id="KW-0238">DNA-binding</keyword>
<dbReference type="PROSITE" id="PS50048">
    <property type="entry name" value="ZN2_CY6_FUNGAL_2"/>
    <property type="match status" value="1"/>
</dbReference>
<accession>W2S3H5</accession>
<comment type="subcellular location">
    <subcellularLocation>
        <location evidence="1">Nucleus</location>
    </subcellularLocation>
</comment>
<keyword evidence="2" id="KW-0479">Metal-binding</keyword>
<dbReference type="PANTHER" id="PTHR31001">
    <property type="entry name" value="UNCHARACTERIZED TRANSCRIPTIONAL REGULATORY PROTEIN"/>
    <property type="match status" value="1"/>
</dbReference>
<reference evidence="9 10" key="1">
    <citation type="submission" date="2013-03" db="EMBL/GenBank/DDBJ databases">
        <title>The Genome Sequence of Phialophora europaea CBS 101466.</title>
        <authorList>
            <consortium name="The Broad Institute Genomics Platform"/>
            <person name="Cuomo C."/>
            <person name="de Hoog S."/>
            <person name="Gorbushina A."/>
            <person name="Walker B."/>
            <person name="Young S.K."/>
            <person name="Zeng Q."/>
            <person name="Gargeya S."/>
            <person name="Fitzgerald M."/>
            <person name="Haas B."/>
            <person name="Abouelleil A."/>
            <person name="Allen A.W."/>
            <person name="Alvarado L."/>
            <person name="Arachchi H.M."/>
            <person name="Berlin A.M."/>
            <person name="Chapman S.B."/>
            <person name="Gainer-Dewar J."/>
            <person name="Goldberg J."/>
            <person name="Griggs A."/>
            <person name="Gujja S."/>
            <person name="Hansen M."/>
            <person name="Howarth C."/>
            <person name="Imamovic A."/>
            <person name="Ireland A."/>
            <person name="Larimer J."/>
            <person name="McCowan C."/>
            <person name="Murphy C."/>
            <person name="Pearson M."/>
            <person name="Poon T.W."/>
            <person name="Priest M."/>
            <person name="Roberts A."/>
            <person name="Saif S."/>
            <person name="Shea T."/>
            <person name="Sisk P."/>
            <person name="Sykes S."/>
            <person name="Wortman J."/>
            <person name="Nusbaum C."/>
            <person name="Birren B."/>
        </authorList>
    </citation>
    <scope>NUCLEOTIDE SEQUENCE [LARGE SCALE GENOMIC DNA]</scope>
    <source>
        <strain evidence="9 10">CBS 101466</strain>
    </source>
</reference>
<dbReference type="GO" id="GO:0003677">
    <property type="term" value="F:DNA binding"/>
    <property type="evidence" value="ECO:0007669"/>
    <property type="project" value="UniProtKB-KW"/>
</dbReference>
<dbReference type="SUPFAM" id="SSF57701">
    <property type="entry name" value="Zn2/Cys6 DNA-binding domain"/>
    <property type="match status" value="1"/>
</dbReference>
<feature type="domain" description="Zn(2)-C6 fungal-type" evidence="8">
    <location>
        <begin position="37"/>
        <end position="67"/>
    </location>
</feature>
<keyword evidence="6" id="KW-0539">Nucleus</keyword>
<evidence type="ECO:0000256" key="2">
    <source>
        <dbReference type="ARBA" id="ARBA00022723"/>
    </source>
</evidence>
<dbReference type="InParanoid" id="W2S3H5"/>
<dbReference type="GO" id="GO:0000981">
    <property type="term" value="F:DNA-binding transcription factor activity, RNA polymerase II-specific"/>
    <property type="evidence" value="ECO:0007669"/>
    <property type="project" value="InterPro"/>
</dbReference>
<dbReference type="EMBL" id="KB822718">
    <property type="protein sequence ID" value="ETN42588.1"/>
    <property type="molecule type" value="Genomic_DNA"/>
</dbReference>
<dbReference type="InterPro" id="IPR001138">
    <property type="entry name" value="Zn2Cys6_DnaBD"/>
</dbReference>
<dbReference type="GO" id="GO:0006351">
    <property type="term" value="P:DNA-templated transcription"/>
    <property type="evidence" value="ECO:0007669"/>
    <property type="project" value="InterPro"/>
</dbReference>
<dbReference type="InterPro" id="IPR050613">
    <property type="entry name" value="Sec_Metabolite_Reg"/>
</dbReference>
<feature type="region of interest" description="Disordered" evidence="7">
    <location>
        <begin position="902"/>
        <end position="922"/>
    </location>
</feature>
<keyword evidence="5" id="KW-0804">Transcription</keyword>
<dbReference type="AlphaFoldDB" id="W2S3H5"/>
<dbReference type="GO" id="GO:0005634">
    <property type="term" value="C:nucleus"/>
    <property type="evidence" value="ECO:0007669"/>
    <property type="project" value="UniProtKB-SubCell"/>
</dbReference>
<dbReference type="PANTHER" id="PTHR31001:SF79">
    <property type="entry name" value="ZN(II)2CYS6 TRANSCRIPTION FACTOR (EUROFUNG)"/>
    <property type="match status" value="1"/>
</dbReference>
<dbReference type="Proteomes" id="UP000030752">
    <property type="component" value="Unassembled WGS sequence"/>
</dbReference>
<feature type="compositionally biased region" description="Polar residues" evidence="7">
    <location>
        <begin position="160"/>
        <end position="170"/>
    </location>
</feature>
<dbReference type="InterPro" id="IPR007219">
    <property type="entry name" value="XnlR_reg_dom"/>
</dbReference>
<evidence type="ECO:0000313" key="9">
    <source>
        <dbReference type="EMBL" id="ETN42588.1"/>
    </source>
</evidence>
<dbReference type="Gene3D" id="4.10.240.10">
    <property type="entry name" value="Zn(2)-C6 fungal-type DNA-binding domain"/>
    <property type="match status" value="1"/>
</dbReference>
<feature type="compositionally biased region" description="Low complexity" evidence="7">
    <location>
        <begin position="89"/>
        <end position="99"/>
    </location>
</feature>
<evidence type="ECO:0000256" key="4">
    <source>
        <dbReference type="ARBA" id="ARBA00023125"/>
    </source>
</evidence>
<dbReference type="Pfam" id="PF04082">
    <property type="entry name" value="Fungal_trans"/>
    <property type="match status" value="1"/>
</dbReference>
<feature type="compositionally biased region" description="Basic and acidic residues" evidence="7">
    <location>
        <begin position="150"/>
        <end position="159"/>
    </location>
</feature>
<dbReference type="InterPro" id="IPR036864">
    <property type="entry name" value="Zn2-C6_fun-type_DNA-bd_sf"/>
</dbReference>
<dbReference type="HOGENOM" id="CLU_006197_0_0_1"/>
<keyword evidence="3" id="KW-0805">Transcription regulation</keyword>
<evidence type="ECO:0000256" key="6">
    <source>
        <dbReference type="ARBA" id="ARBA00023242"/>
    </source>
</evidence>
<dbReference type="eggNOG" id="ENOG502QVPF">
    <property type="taxonomic scope" value="Eukaryota"/>
</dbReference>
<dbReference type="SMART" id="SM00906">
    <property type="entry name" value="Fungal_trans"/>
    <property type="match status" value="1"/>
</dbReference>
<feature type="region of interest" description="Disordered" evidence="7">
    <location>
        <begin position="76"/>
        <end position="102"/>
    </location>
</feature>
<dbReference type="SMART" id="SM00066">
    <property type="entry name" value="GAL4"/>
    <property type="match status" value="1"/>
</dbReference>
<dbReference type="OrthoDB" id="3989227at2759"/>
<evidence type="ECO:0000259" key="8">
    <source>
        <dbReference type="PROSITE" id="PS50048"/>
    </source>
</evidence>
<evidence type="ECO:0000256" key="1">
    <source>
        <dbReference type="ARBA" id="ARBA00004123"/>
    </source>
</evidence>